<keyword evidence="5 12" id="KW-1133">Transmembrane helix</keyword>
<dbReference type="Pfam" id="PF00430">
    <property type="entry name" value="ATP-synt_B"/>
    <property type="match status" value="1"/>
</dbReference>
<evidence type="ECO:0000256" key="12">
    <source>
        <dbReference type="HAMAP-Rule" id="MF_01398"/>
    </source>
</evidence>
<feature type="transmembrane region" description="Helical" evidence="12">
    <location>
        <begin position="17"/>
        <end position="39"/>
    </location>
</feature>
<reference evidence="16" key="1">
    <citation type="journal article" date="2019" name="Int. J. Syst. Evol. Microbiol.">
        <title>The Global Catalogue of Microorganisms (GCM) 10K type strain sequencing project: providing services to taxonomists for standard genome sequencing and annotation.</title>
        <authorList>
            <consortium name="The Broad Institute Genomics Platform"/>
            <consortium name="The Broad Institute Genome Sequencing Center for Infectious Disease"/>
            <person name="Wu L."/>
            <person name="Ma J."/>
        </authorList>
    </citation>
    <scope>NUCLEOTIDE SEQUENCE [LARGE SCALE GENOMIC DNA]</scope>
    <source>
        <strain evidence="16">JCM 13476</strain>
    </source>
</reference>
<evidence type="ECO:0000256" key="2">
    <source>
        <dbReference type="ARBA" id="ARBA00022547"/>
    </source>
</evidence>
<comment type="similarity">
    <text evidence="12 13">Belongs to the ATPase B chain family.</text>
</comment>
<evidence type="ECO:0000256" key="5">
    <source>
        <dbReference type="ARBA" id="ARBA00022989"/>
    </source>
</evidence>
<comment type="subunit">
    <text evidence="12">F-type ATPases have 2 components, F(1) - the catalytic core - and F(0) - the membrane proton channel. F(1) has five subunits: alpha(3), beta(3), gamma(1), delta(1), epsilon(1). F(0) has three main subunits: a(1), b(2) and c(10-14). The alpha and beta chains form an alternating ring which encloses part of the gamma chain. F(1) is attached to F(0) by a central stalk formed by the gamma and epsilon chains, while a peripheral stalk is formed by the delta and b chains.</text>
</comment>
<keyword evidence="6 12" id="KW-0406">Ion transport</keyword>
<dbReference type="Proteomes" id="UP001500791">
    <property type="component" value="Unassembled WGS sequence"/>
</dbReference>
<sequence>MPAFLTGHFWDISNPEFWVAIGLLVFFAIVIMAGVPKLVAAGLDAKASKIQSDLDEAARLRAEAEAMLAQIRKEKAEAEAQAAELLATAEAEAKRLEAEAKVRIEESTARREALAERRIAQAEAEATREVKSAAADLAAKAAQDILAARIAGAKSDPALDAAIGQLAGKLN</sequence>
<accession>A0ABP3I310</accession>
<evidence type="ECO:0000313" key="16">
    <source>
        <dbReference type="Proteomes" id="UP001500791"/>
    </source>
</evidence>
<evidence type="ECO:0000256" key="7">
    <source>
        <dbReference type="ARBA" id="ARBA00023136"/>
    </source>
</evidence>
<feature type="coiled-coil region" evidence="14">
    <location>
        <begin position="47"/>
        <end position="106"/>
    </location>
</feature>
<evidence type="ECO:0000256" key="6">
    <source>
        <dbReference type="ARBA" id="ARBA00023065"/>
    </source>
</evidence>
<comment type="function">
    <text evidence="9 12">F(1)F(0) ATP synthase produces ATP from ADP in the presence of a proton or sodium gradient. F-type ATPases consist of two structural domains, F(1) containing the extramembraneous catalytic core and F(0) containing the membrane proton channel, linked together by a central stalk and a peripheral stalk. During catalysis, ATP synthesis in the catalytic domain of F(1) is coupled via a rotary mechanism of the central stalk subunits to proton translocation.</text>
</comment>
<organism evidence="15 16">
    <name type="scientific">Brevundimonas terrae</name>
    <dbReference type="NCBI Taxonomy" id="363631"/>
    <lineage>
        <taxon>Bacteria</taxon>
        <taxon>Pseudomonadati</taxon>
        <taxon>Pseudomonadota</taxon>
        <taxon>Alphaproteobacteria</taxon>
        <taxon>Caulobacterales</taxon>
        <taxon>Caulobacteraceae</taxon>
        <taxon>Brevundimonas</taxon>
    </lineage>
</organism>
<dbReference type="InterPro" id="IPR002146">
    <property type="entry name" value="ATP_synth_b/b'su_bac/chlpt"/>
</dbReference>
<evidence type="ECO:0000256" key="8">
    <source>
        <dbReference type="ARBA" id="ARBA00023310"/>
    </source>
</evidence>
<evidence type="ECO:0000256" key="10">
    <source>
        <dbReference type="ARBA" id="ARBA00025614"/>
    </source>
</evidence>
<name>A0ABP3I310_9CAUL</name>
<keyword evidence="3 12" id="KW-0812">Transmembrane</keyword>
<proteinExistence type="inferred from homology"/>
<evidence type="ECO:0000256" key="4">
    <source>
        <dbReference type="ARBA" id="ARBA00022781"/>
    </source>
</evidence>
<gene>
    <name evidence="12" type="primary">atpF</name>
    <name evidence="15" type="ORF">GCM10009093_14640</name>
</gene>
<protein>
    <recommendedName>
        <fullName evidence="12">ATP synthase subunit b</fullName>
    </recommendedName>
    <alternativeName>
        <fullName evidence="12">ATP synthase F(0) sector subunit b</fullName>
    </alternativeName>
    <alternativeName>
        <fullName evidence="12">ATPase subunit I</fullName>
    </alternativeName>
    <alternativeName>
        <fullName evidence="12">F-type ATPase subunit b</fullName>
        <shortName evidence="12">F-ATPase subunit b</shortName>
    </alternativeName>
</protein>
<keyword evidence="8 12" id="KW-0066">ATP synthesis</keyword>
<evidence type="ECO:0000313" key="15">
    <source>
        <dbReference type="EMBL" id="GAA0389056.1"/>
    </source>
</evidence>
<evidence type="ECO:0000256" key="9">
    <source>
        <dbReference type="ARBA" id="ARBA00025198"/>
    </source>
</evidence>
<keyword evidence="14" id="KW-0175">Coiled coil</keyword>
<evidence type="ECO:0000256" key="14">
    <source>
        <dbReference type="SAM" id="Coils"/>
    </source>
</evidence>
<dbReference type="NCBIfam" id="NF011045">
    <property type="entry name" value="PRK14475.1"/>
    <property type="match status" value="1"/>
</dbReference>
<keyword evidence="2 12" id="KW-0138">CF(0)</keyword>
<evidence type="ECO:0000256" key="3">
    <source>
        <dbReference type="ARBA" id="ARBA00022692"/>
    </source>
</evidence>
<comment type="function">
    <text evidence="10">Component of the F(0) channel, it forms part of the peripheral stalk, linking F(1) to F(0). The b'-subunit is a diverged and duplicated form of b found in plants and photosynthetic bacteria.</text>
</comment>
<evidence type="ECO:0000256" key="11">
    <source>
        <dbReference type="ARBA" id="ARBA00037847"/>
    </source>
</evidence>
<dbReference type="HAMAP" id="MF_01398">
    <property type="entry name" value="ATP_synth_b_bprime"/>
    <property type="match status" value="1"/>
</dbReference>
<comment type="caution">
    <text evidence="15">The sequence shown here is derived from an EMBL/GenBank/DDBJ whole genome shotgun (WGS) entry which is preliminary data.</text>
</comment>
<evidence type="ECO:0000256" key="1">
    <source>
        <dbReference type="ARBA" id="ARBA00022448"/>
    </source>
</evidence>
<dbReference type="RefSeq" id="WP_167176370.1">
    <property type="nucleotide sequence ID" value="NZ_BAAAEJ010000007.1"/>
</dbReference>
<keyword evidence="16" id="KW-1185">Reference proteome</keyword>
<evidence type="ECO:0000256" key="13">
    <source>
        <dbReference type="RuleBase" id="RU003848"/>
    </source>
</evidence>
<keyword evidence="7 12" id="KW-0472">Membrane</keyword>
<dbReference type="EMBL" id="BAAAEJ010000007">
    <property type="protein sequence ID" value="GAA0389056.1"/>
    <property type="molecule type" value="Genomic_DNA"/>
</dbReference>
<keyword evidence="12" id="KW-1003">Cell membrane</keyword>
<comment type="subcellular location">
    <subcellularLocation>
        <location evidence="12">Cell membrane</location>
        <topology evidence="12">Single-pass membrane protein</topology>
    </subcellularLocation>
    <subcellularLocation>
        <location evidence="11">Endomembrane system</location>
        <topology evidence="11">Single-pass membrane protein</topology>
    </subcellularLocation>
</comment>
<keyword evidence="4 12" id="KW-0375">Hydrogen ion transport</keyword>
<keyword evidence="1 12" id="KW-0813">Transport</keyword>